<feature type="binding site" evidence="10 13">
    <location>
        <begin position="235"/>
        <end position="236"/>
    </location>
    <ligand>
        <name>FMN</name>
        <dbReference type="ChEBI" id="CHEBI:58210"/>
    </ligand>
</feature>
<evidence type="ECO:0000256" key="6">
    <source>
        <dbReference type="ARBA" id="ARBA00022857"/>
    </source>
</evidence>
<evidence type="ECO:0000256" key="5">
    <source>
        <dbReference type="ARBA" id="ARBA00022694"/>
    </source>
</evidence>
<evidence type="ECO:0000256" key="12">
    <source>
        <dbReference type="PIRSR" id="PIRSR006621-1"/>
    </source>
</evidence>
<dbReference type="GO" id="GO:0010181">
    <property type="term" value="F:FMN binding"/>
    <property type="evidence" value="ECO:0007669"/>
    <property type="project" value="UniProtKB-UniRule"/>
</dbReference>
<comment type="catalytic activity">
    <reaction evidence="10">
        <text>5,6-dihydrouridine(20) in tRNA + NAD(+) = uridine(20) in tRNA + NADH + H(+)</text>
        <dbReference type="Rhea" id="RHEA:53340"/>
        <dbReference type="Rhea" id="RHEA-COMP:13533"/>
        <dbReference type="Rhea" id="RHEA-COMP:13534"/>
        <dbReference type="ChEBI" id="CHEBI:15378"/>
        <dbReference type="ChEBI" id="CHEBI:57540"/>
        <dbReference type="ChEBI" id="CHEBI:57945"/>
        <dbReference type="ChEBI" id="CHEBI:65315"/>
        <dbReference type="ChEBI" id="CHEBI:74443"/>
        <dbReference type="EC" id="1.3.1.91"/>
    </reaction>
</comment>
<dbReference type="GO" id="GO:0102264">
    <property type="term" value="F:tRNA-dihydrouridine20 synthase activity"/>
    <property type="evidence" value="ECO:0007669"/>
    <property type="project" value="UniProtKB-EC"/>
</dbReference>
<keyword evidence="16" id="KW-1185">Reference proteome</keyword>
<comment type="caution">
    <text evidence="15">The sequence shown here is derived from an EMBL/GenBank/DDBJ whole genome shotgun (WGS) entry which is preliminary data.</text>
</comment>
<comment type="catalytic activity">
    <reaction evidence="10">
        <text>5,6-dihydrouridine(20a) in tRNA + NAD(+) = uridine(20a) in tRNA + NADH + H(+)</text>
        <dbReference type="Rhea" id="RHEA:53348"/>
        <dbReference type="Rhea" id="RHEA-COMP:13535"/>
        <dbReference type="Rhea" id="RHEA-COMP:13536"/>
        <dbReference type="ChEBI" id="CHEBI:15378"/>
        <dbReference type="ChEBI" id="CHEBI:57540"/>
        <dbReference type="ChEBI" id="CHEBI:57945"/>
        <dbReference type="ChEBI" id="CHEBI:65315"/>
        <dbReference type="ChEBI" id="CHEBI:74443"/>
    </reaction>
</comment>
<feature type="site" description="Interacts with tRNA" evidence="10">
    <location>
        <position position="188"/>
    </location>
</feature>
<dbReference type="InterPro" id="IPR001269">
    <property type="entry name" value="DUS_fam"/>
</dbReference>
<feature type="site" description="Interacts with tRNA; defines subfamily-specific binding signature" evidence="10">
    <location>
        <position position="185"/>
    </location>
</feature>
<dbReference type="PIRSF" id="PIRSF006621">
    <property type="entry name" value="Dus"/>
    <property type="match status" value="1"/>
</dbReference>
<evidence type="ECO:0000256" key="11">
    <source>
        <dbReference type="PIRNR" id="PIRNR006621"/>
    </source>
</evidence>
<dbReference type="EC" id="1.3.1.91" evidence="10"/>
<keyword evidence="8 10" id="KW-0560">Oxidoreductase</keyword>
<dbReference type="InterPro" id="IPR013785">
    <property type="entry name" value="Aldolase_TIM"/>
</dbReference>
<organism evidence="15 16">
    <name type="scientific">Bermanella marisrubri</name>
    <dbReference type="NCBI Taxonomy" id="207949"/>
    <lineage>
        <taxon>Bacteria</taxon>
        <taxon>Pseudomonadati</taxon>
        <taxon>Pseudomonadota</taxon>
        <taxon>Gammaproteobacteria</taxon>
        <taxon>Oceanospirillales</taxon>
        <taxon>Oceanospirillaceae</taxon>
        <taxon>Bermanella</taxon>
    </lineage>
</organism>
<comment type="cofactor">
    <cofactor evidence="1 10 11 13">
        <name>FMN</name>
        <dbReference type="ChEBI" id="CHEBI:58210"/>
    </cofactor>
</comment>
<comment type="function">
    <text evidence="9 10">Catalyzes the synthesis of 5,6-dihydrouridine (D), a modified base found in the D-loop of most tRNAs, via the reduction of the C5-C6 double bond in target uridines. Specifically modifies U20 and U20a in tRNAs.</text>
</comment>
<feature type="binding site" evidence="10 13">
    <location>
        <begin position="213"/>
        <end position="215"/>
    </location>
    <ligand>
        <name>FMN</name>
        <dbReference type="ChEBI" id="CHEBI:58210"/>
    </ligand>
</feature>
<dbReference type="FunFam" id="3.20.20.70:FF:000083">
    <property type="entry name" value="tRNA-dihydrouridine(20/20a) synthase"/>
    <property type="match status" value="1"/>
</dbReference>
<gene>
    <name evidence="10" type="primary">dusA</name>
    <name evidence="15" type="ORF">RED65_01755</name>
</gene>
<dbReference type="Pfam" id="PF01207">
    <property type="entry name" value="Dus"/>
    <property type="match status" value="1"/>
</dbReference>
<dbReference type="InterPro" id="IPR035587">
    <property type="entry name" value="DUS-like_FMN-bd"/>
</dbReference>
<evidence type="ECO:0000256" key="10">
    <source>
        <dbReference type="HAMAP-Rule" id="MF_02041"/>
    </source>
</evidence>
<dbReference type="EMBL" id="AAQH01000002">
    <property type="protein sequence ID" value="EAT13445.1"/>
    <property type="molecule type" value="Genomic_DNA"/>
</dbReference>
<dbReference type="NCBIfam" id="TIGR00742">
    <property type="entry name" value="yjbN"/>
    <property type="match status" value="1"/>
</dbReference>
<evidence type="ECO:0000256" key="9">
    <source>
        <dbReference type="ARBA" id="ARBA00058013"/>
    </source>
</evidence>
<dbReference type="InterPro" id="IPR004653">
    <property type="entry name" value="DusA"/>
</dbReference>
<comment type="catalytic activity">
    <reaction evidence="10">
        <text>5,6-dihydrouridine(20a) in tRNA + NADP(+) = uridine(20a) in tRNA + NADPH + H(+)</text>
        <dbReference type="Rhea" id="RHEA:53344"/>
        <dbReference type="Rhea" id="RHEA-COMP:13535"/>
        <dbReference type="Rhea" id="RHEA-COMP:13536"/>
        <dbReference type="ChEBI" id="CHEBI:15378"/>
        <dbReference type="ChEBI" id="CHEBI:57783"/>
        <dbReference type="ChEBI" id="CHEBI:58349"/>
        <dbReference type="ChEBI" id="CHEBI:65315"/>
        <dbReference type="ChEBI" id="CHEBI:74443"/>
    </reaction>
</comment>
<dbReference type="Gene3D" id="3.20.20.70">
    <property type="entry name" value="Aldolase class I"/>
    <property type="match status" value="1"/>
</dbReference>
<name>Q1N4I3_9GAMM</name>
<evidence type="ECO:0000313" key="16">
    <source>
        <dbReference type="Proteomes" id="UP000004263"/>
    </source>
</evidence>
<evidence type="ECO:0000313" key="15">
    <source>
        <dbReference type="EMBL" id="EAT13445.1"/>
    </source>
</evidence>
<dbReference type="Proteomes" id="UP000004263">
    <property type="component" value="Unassembled WGS sequence"/>
</dbReference>
<feature type="site" description="Interacts with tRNA; defines subfamily-specific binding signature" evidence="10">
    <location>
        <position position="304"/>
    </location>
</feature>
<comment type="similarity">
    <text evidence="10">Belongs to the Dus family. DusA subfamily.</text>
</comment>
<feature type="binding site" evidence="10 13">
    <location>
        <begin position="17"/>
        <end position="19"/>
    </location>
    <ligand>
        <name>FMN</name>
        <dbReference type="ChEBI" id="CHEBI:58210"/>
    </ligand>
</feature>
<dbReference type="PROSITE" id="PS01136">
    <property type="entry name" value="UPF0034"/>
    <property type="match status" value="1"/>
</dbReference>
<accession>Q1N4I3</accession>
<keyword evidence="3 10" id="KW-0285">Flavoprotein</keyword>
<feature type="binding site" evidence="10 13">
    <location>
        <position position="72"/>
    </location>
    <ligand>
        <name>FMN</name>
        <dbReference type="ChEBI" id="CHEBI:58210"/>
    </ligand>
</feature>
<dbReference type="GO" id="GO:0000049">
    <property type="term" value="F:tRNA binding"/>
    <property type="evidence" value="ECO:0007669"/>
    <property type="project" value="UniProtKB-UniRule"/>
</dbReference>
<dbReference type="AlphaFoldDB" id="Q1N4I3"/>
<dbReference type="PANTHER" id="PTHR42907">
    <property type="entry name" value="FMN-LINKED OXIDOREDUCTASES SUPERFAMILY PROTEIN"/>
    <property type="match status" value="1"/>
</dbReference>
<evidence type="ECO:0000256" key="4">
    <source>
        <dbReference type="ARBA" id="ARBA00022643"/>
    </source>
</evidence>
<keyword evidence="13" id="KW-0547">Nucleotide-binding</keyword>
<dbReference type="GO" id="GO:0050660">
    <property type="term" value="F:flavin adenine dinucleotide binding"/>
    <property type="evidence" value="ECO:0007669"/>
    <property type="project" value="InterPro"/>
</dbReference>
<comment type="catalytic activity">
    <reaction evidence="10">
        <text>5,6-dihydrouridine(20) in tRNA + NADP(+) = uridine(20) in tRNA + NADPH + H(+)</text>
        <dbReference type="Rhea" id="RHEA:53336"/>
        <dbReference type="Rhea" id="RHEA-COMP:13533"/>
        <dbReference type="Rhea" id="RHEA-COMP:13534"/>
        <dbReference type="ChEBI" id="CHEBI:15378"/>
        <dbReference type="ChEBI" id="CHEBI:57783"/>
        <dbReference type="ChEBI" id="CHEBI:58349"/>
        <dbReference type="ChEBI" id="CHEBI:65315"/>
        <dbReference type="ChEBI" id="CHEBI:74443"/>
        <dbReference type="EC" id="1.3.1.91"/>
    </reaction>
</comment>
<dbReference type="SUPFAM" id="SSF51395">
    <property type="entry name" value="FMN-linked oxidoreductases"/>
    <property type="match status" value="1"/>
</dbReference>
<keyword evidence="6 10" id="KW-0521">NADP</keyword>
<feature type="active site" description="Proton donor" evidence="10 12">
    <location>
        <position position="102"/>
    </location>
</feature>
<dbReference type="STRING" id="207949.RED65_01755"/>
<proteinExistence type="inferred from homology"/>
<dbReference type="HAMAP" id="MF_02041">
    <property type="entry name" value="DusA_subfam"/>
    <property type="match status" value="1"/>
</dbReference>
<evidence type="ECO:0000256" key="8">
    <source>
        <dbReference type="ARBA" id="ARBA00023002"/>
    </source>
</evidence>
<evidence type="ECO:0000256" key="2">
    <source>
        <dbReference type="ARBA" id="ARBA00022555"/>
    </source>
</evidence>
<dbReference type="GO" id="GO:0102266">
    <property type="term" value="F:tRNA-dihydrouridine20a synthase activity"/>
    <property type="evidence" value="ECO:0007669"/>
    <property type="project" value="RHEA"/>
</dbReference>
<comment type="similarity">
    <text evidence="11">Belongs to the dus family.</text>
</comment>
<dbReference type="InterPro" id="IPR018517">
    <property type="entry name" value="tRNA_hU_synthase_CS"/>
</dbReference>
<dbReference type="CDD" id="cd02801">
    <property type="entry name" value="DUS_like_FMN"/>
    <property type="match status" value="1"/>
</dbReference>
<protein>
    <recommendedName>
        <fullName evidence="10">tRNA-dihydrouridine(20/20a) synthase</fullName>
        <ecNumber evidence="10">1.3.1.91</ecNumber>
    </recommendedName>
    <alternativeName>
        <fullName evidence="10">U20-specific dihydrouridine synthase</fullName>
        <shortName evidence="10">U20-specific Dus</shortName>
    </alternativeName>
    <alternativeName>
        <fullName evidence="10">tRNA-dihydrouridine synthase A</fullName>
    </alternativeName>
</protein>
<evidence type="ECO:0000256" key="1">
    <source>
        <dbReference type="ARBA" id="ARBA00001917"/>
    </source>
</evidence>
<feature type="site" description="Interacts with tRNA" evidence="10">
    <location>
        <position position="99"/>
    </location>
</feature>
<feature type="binding site" evidence="10 13">
    <location>
        <position position="141"/>
    </location>
    <ligand>
        <name>FMN</name>
        <dbReference type="ChEBI" id="CHEBI:58210"/>
    </ligand>
</feature>
<evidence type="ECO:0000256" key="13">
    <source>
        <dbReference type="PIRSR" id="PIRSR006621-2"/>
    </source>
</evidence>
<keyword evidence="4 10" id="KW-0288">FMN</keyword>
<feature type="binding site" evidence="10 13">
    <location>
        <position position="173"/>
    </location>
    <ligand>
        <name>FMN</name>
        <dbReference type="ChEBI" id="CHEBI:58210"/>
    </ligand>
</feature>
<keyword evidence="7 10" id="KW-0694">RNA-binding</keyword>
<evidence type="ECO:0000259" key="14">
    <source>
        <dbReference type="Pfam" id="PF01207"/>
    </source>
</evidence>
<feature type="domain" description="DUS-like FMN-binding" evidence="14">
    <location>
        <begin position="16"/>
        <end position="320"/>
    </location>
</feature>
<dbReference type="HOGENOM" id="CLU_013299_2_1_6"/>
<dbReference type="PANTHER" id="PTHR42907:SF1">
    <property type="entry name" value="FMN-LINKED OXIDOREDUCTASES SUPERFAMILY PROTEIN"/>
    <property type="match status" value="1"/>
</dbReference>
<keyword evidence="5 10" id="KW-0819">tRNA processing</keyword>
<feature type="site" description="Interacts with tRNA; defines subfamily-specific binding signature" evidence="10">
    <location>
        <position position="301"/>
    </location>
</feature>
<sequence length="330" mass="37277">MTTKTLPDNARRFCTAPMMDWSDSHCRLFWRTLSKDAFLYTEMVTTGALIHGDGGPDRFIRYRDEEHPVALQLGGSNPKDLAQCAKIAQDFGYDEVNLNVGCPSDRVQNNMIGACLMGHPQLVADCIKAMQDAVEIPVTVKHRIGIDDQDSYEHLHHFVDTVAATGCETFIIHGRKAILDGLSPKENREIPPLRYEVVQQIKQDLPQLEVILNGGIKTHKEATEHLKWADGVMLGREAYHNPSVLMDVDALYYGHEPQTKDKKDCIRALYPHIEDHLSKGFKLSYVTRHILGLFNGQPGSRLFRRHLSEQAFKKDASIQTIEDALAYMPD</sequence>
<dbReference type="OrthoDB" id="9783413at2"/>
<keyword evidence="2 10" id="KW-0820">tRNA-binding</keyword>
<evidence type="ECO:0000256" key="7">
    <source>
        <dbReference type="ARBA" id="ARBA00022884"/>
    </source>
</evidence>
<dbReference type="RefSeq" id="WP_007017829.1">
    <property type="nucleotide sequence ID" value="NZ_CH724114.1"/>
</dbReference>
<reference evidence="15 16" key="1">
    <citation type="submission" date="2006-03" db="EMBL/GenBank/DDBJ databases">
        <authorList>
            <person name="Pinhassi J."/>
            <person name="Pedros-Alio C."/>
            <person name="Ferriera S."/>
            <person name="Johnson J."/>
            <person name="Kravitz S."/>
            <person name="Halpern A."/>
            <person name="Remington K."/>
            <person name="Beeson K."/>
            <person name="Tran B."/>
            <person name="Rogers Y.-H."/>
            <person name="Friedman R."/>
            <person name="Venter J.C."/>
        </authorList>
    </citation>
    <scope>NUCLEOTIDE SEQUENCE [LARGE SCALE GENOMIC DNA]</scope>
    <source>
        <strain evidence="15 16">RED65</strain>
    </source>
</reference>
<dbReference type="NCBIfam" id="NF008774">
    <property type="entry name" value="PRK11815.1"/>
    <property type="match status" value="1"/>
</dbReference>
<evidence type="ECO:0000256" key="3">
    <source>
        <dbReference type="ARBA" id="ARBA00022630"/>
    </source>
</evidence>
<dbReference type="Gene3D" id="1.20.120.1460">
    <property type="match status" value="1"/>
</dbReference>